<dbReference type="EC" id="3.6.4.13" evidence="1"/>
<keyword evidence="5" id="KW-0067">ATP-binding</keyword>
<proteinExistence type="predicted"/>
<evidence type="ECO:0000259" key="8">
    <source>
        <dbReference type="PROSITE" id="PS51194"/>
    </source>
</evidence>
<keyword evidence="10" id="KW-1185">Reference proteome</keyword>
<keyword evidence="4" id="KW-0347">Helicase</keyword>
<dbReference type="AlphaFoldDB" id="A0AAP0IG85"/>
<dbReference type="GO" id="GO:0003723">
    <property type="term" value="F:RNA binding"/>
    <property type="evidence" value="ECO:0007669"/>
    <property type="project" value="UniProtKB-KW"/>
</dbReference>
<dbReference type="SUPFAM" id="SSF52540">
    <property type="entry name" value="P-loop containing nucleoside triphosphate hydrolases"/>
    <property type="match status" value="1"/>
</dbReference>
<evidence type="ECO:0000256" key="5">
    <source>
        <dbReference type="ARBA" id="ARBA00022840"/>
    </source>
</evidence>
<accession>A0AAP0IG85</accession>
<dbReference type="GO" id="GO:0005524">
    <property type="term" value="F:ATP binding"/>
    <property type="evidence" value="ECO:0007669"/>
    <property type="project" value="UniProtKB-KW"/>
</dbReference>
<dbReference type="PROSITE" id="PS51194">
    <property type="entry name" value="HELICASE_CTER"/>
    <property type="match status" value="1"/>
</dbReference>
<comment type="caution">
    <text evidence="9">The sequence shown here is derived from an EMBL/GenBank/DDBJ whole genome shotgun (WGS) entry which is preliminary data.</text>
</comment>
<dbReference type="InterPro" id="IPR014001">
    <property type="entry name" value="Helicase_ATP-bd"/>
</dbReference>
<dbReference type="InterPro" id="IPR001650">
    <property type="entry name" value="Helicase_C-like"/>
</dbReference>
<name>A0AAP0IG85_9MAGN</name>
<evidence type="ECO:0000256" key="3">
    <source>
        <dbReference type="ARBA" id="ARBA00022801"/>
    </source>
</evidence>
<evidence type="ECO:0000256" key="6">
    <source>
        <dbReference type="ARBA" id="ARBA00022884"/>
    </source>
</evidence>
<feature type="domain" description="Helicase ATP-binding" evidence="7">
    <location>
        <begin position="113"/>
        <end position="365"/>
    </location>
</feature>
<dbReference type="Gene3D" id="3.40.50.300">
    <property type="entry name" value="P-loop containing nucleotide triphosphate hydrolases"/>
    <property type="match status" value="2"/>
</dbReference>
<keyword evidence="3" id="KW-0378">Hydrolase</keyword>
<evidence type="ECO:0000256" key="2">
    <source>
        <dbReference type="ARBA" id="ARBA00022741"/>
    </source>
</evidence>
<dbReference type="Pfam" id="PF00271">
    <property type="entry name" value="Helicase_C"/>
    <property type="match status" value="1"/>
</dbReference>
<feature type="domain" description="Helicase C-terminal" evidence="8">
    <location>
        <begin position="393"/>
        <end position="555"/>
    </location>
</feature>
<dbReference type="InterPro" id="IPR044742">
    <property type="entry name" value="DEAD/DEAH_RhlB"/>
</dbReference>
<sequence>MSAIVARPTMSRLHSSSLLNFFITITTTTIRATKTIRTTITTTTTTTSNPFGRLRRRRAFTTAAMADDRRSSSDGFFAEESVSWGSLGVSDHLSRALCNAGFEKSSLVQAACIPLILSGKDVVVAAETGSGKTHGYLVPLMNNLCSSLRSDRDQMEVTERSHEFSLVLCPNVMLCEQVARMANGLCDDSGVPILRAFAVSGRKGWPVDQPDVVVSTPVALLNYLYAIDPERHRRSDFLCGVKYVVFDEADLLLCGSFQNQVIRLINMFRYEEKVLSRTKNSDVGSSKEINAESADQFELEQGPETASNYEENSEIDDVVGLSKGKDWRRVRKVYEHSKQYIFVAATLPANGKMTAGGVLKRMFPDAVWTSGNYLHCHNPRLEQRWVEVTVETQVDVLINAVKEGLRLTSNADVSRTMVFANTVDAVESVAKILQTVGIECMCYHSDSSLEQRTKNLIDFREQGGVFVCTDAAARGLDVPNVSYVIQAEFATSAVDFLHRIGRTARAGQFGLVTSLYTESNRDLVAAVREAGKHGLPLEKAFSRKRGFRNKIKKGAVQCASCPVS</sequence>
<gene>
    <name evidence="9" type="ORF">Syun_020709</name>
</gene>
<protein>
    <recommendedName>
        <fullName evidence="1">RNA helicase</fullName>
        <ecNumber evidence="1">3.6.4.13</ecNumber>
    </recommendedName>
</protein>
<dbReference type="EMBL" id="JBBNAF010000009">
    <property type="protein sequence ID" value="KAK9113912.1"/>
    <property type="molecule type" value="Genomic_DNA"/>
</dbReference>
<dbReference type="CDD" id="cd18787">
    <property type="entry name" value="SF2_C_DEAD"/>
    <property type="match status" value="1"/>
</dbReference>
<dbReference type="GO" id="GO:0003724">
    <property type="term" value="F:RNA helicase activity"/>
    <property type="evidence" value="ECO:0007669"/>
    <property type="project" value="UniProtKB-EC"/>
</dbReference>
<dbReference type="SMART" id="SM00487">
    <property type="entry name" value="DEXDc"/>
    <property type="match status" value="1"/>
</dbReference>
<keyword evidence="6" id="KW-0694">RNA-binding</keyword>
<dbReference type="CDD" id="cd00268">
    <property type="entry name" value="DEADc"/>
    <property type="match status" value="1"/>
</dbReference>
<evidence type="ECO:0000313" key="9">
    <source>
        <dbReference type="EMBL" id="KAK9113912.1"/>
    </source>
</evidence>
<evidence type="ECO:0000259" key="7">
    <source>
        <dbReference type="PROSITE" id="PS51192"/>
    </source>
</evidence>
<evidence type="ECO:0000313" key="10">
    <source>
        <dbReference type="Proteomes" id="UP001420932"/>
    </source>
</evidence>
<evidence type="ECO:0000256" key="4">
    <source>
        <dbReference type="ARBA" id="ARBA00022806"/>
    </source>
</evidence>
<dbReference type="InterPro" id="IPR027417">
    <property type="entry name" value="P-loop_NTPase"/>
</dbReference>
<evidence type="ECO:0000256" key="1">
    <source>
        <dbReference type="ARBA" id="ARBA00012552"/>
    </source>
</evidence>
<dbReference type="SMART" id="SM00490">
    <property type="entry name" value="HELICc"/>
    <property type="match status" value="1"/>
</dbReference>
<reference evidence="9 10" key="1">
    <citation type="submission" date="2024-01" db="EMBL/GenBank/DDBJ databases">
        <title>Genome assemblies of Stephania.</title>
        <authorList>
            <person name="Yang L."/>
        </authorList>
    </citation>
    <scope>NUCLEOTIDE SEQUENCE [LARGE SCALE GENOMIC DNA]</scope>
    <source>
        <strain evidence="9">YNDBR</strain>
        <tissue evidence="9">Leaf</tissue>
    </source>
</reference>
<dbReference type="Proteomes" id="UP001420932">
    <property type="component" value="Unassembled WGS sequence"/>
</dbReference>
<organism evidence="9 10">
    <name type="scientific">Stephania yunnanensis</name>
    <dbReference type="NCBI Taxonomy" id="152371"/>
    <lineage>
        <taxon>Eukaryota</taxon>
        <taxon>Viridiplantae</taxon>
        <taxon>Streptophyta</taxon>
        <taxon>Embryophyta</taxon>
        <taxon>Tracheophyta</taxon>
        <taxon>Spermatophyta</taxon>
        <taxon>Magnoliopsida</taxon>
        <taxon>Ranunculales</taxon>
        <taxon>Menispermaceae</taxon>
        <taxon>Menispermoideae</taxon>
        <taxon>Cissampelideae</taxon>
        <taxon>Stephania</taxon>
    </lineage>
</organism>
<dbReference type="PANTHER" id="PTHR47958">
    <property type="entry name" value="ATP-DEPENDENT RNA HELICASE DBP3"/>
    <property type="match status" value="1"/>
</dbReference>
<dbReference type="InterPro" id="IPR011545">
    <property type="entry name" value="DEAD/DEAH_box_helicase_dom"/>
</dbReference>
<keyword evidence="2" id="KW-0547">Nucleotide-binding</keyword>
<dbReference type="Pfam" id="PF00270">
    <property type="entry name" value="DEAD"/>
    <property type="match status" value="1"/>
</dbReference>
<dbReference type="PROSITE" id="PS51192">
    <property type="entry name" value="HELICASE_ATP_BIND_1"/>
    <property type="match status" value="1"/>
</dbReference>
<dbReference type="GO" id="GO:0016787">
    <property type="term" value="F:hydrolase activity"/>
    <property type="evidence" value="ECO:0007669"/>
    <property type="project" value="UniProtKB-KW"/>
</dbReference>